<organism evidence="2 3">
    <name type="scientific">Parasitella parasitica</name>
    <dbReference type="NCBI Taxonomy" id="35722"/>
    <lineage>
        <taxon>Eukaryota</taxon>
        <taxon>Fungi</taxon>
        <taxon>Fungi incertae sedis</taxon>
        <taxon>Mucoromycota</taxon>
        <taxon>Mucoromycotina</taxon>
        <taxon>Mucoromycetes</taxon>
        <taxon>Mucorales</taxon>
        <taxon>Mucorineae</taxon>
        <taxon>Mucoraceae</taxon>
        <taxon>Parasitella</taxon>
    </lineage>
</organism>
<evidence type="ECO:0000259" key="1">
    <source>
        <dbReference type="Pfam" id="PF00078"/>
    </source>
</evidence>
<dbReference type="AlphaFoldDB" id="A0A0B7NLE0"/>
<dbReference type="Gene3D" id="3.60.10.10">
    <property type="entry name" value="Endonuclease/exonuclease/phosphatase"/>
    <property type="match status" value="1"/>
</dbReference>
<dbReference type="OrthoDB" id="2288491at2759"/>
<evidence type="ECO:0000313" key="2">
    <source>
        <dbReference type="EMBL" id="CEP16173.1"/>
    </source>
</evidence>
<dbReference type="PANTHER" id="PTHR19446">
    <property type="entry name" value="REVERSE TRANSCRIPTASES"/>
    <property type="match status" value="1"/>
</dbReference>
<protein>
    <recommendedName>
        <fullName evidence="1">Reverse transcriptase domain-containing protein</fullName>
    </recommendedName>
</protein>
<keyword evidence="3" id="KW-1185">Reference proteome</keyword>
<sequence>MQFQASTFLWTQHCGIISFNPLIHLHSLELDLKQQRIIACKVVHANTSFPPFTLVNIYAPATYTQRVTFLKEVMDLPLFNFSPLRPPESLSALQETLDSDPTMLYPMLFMGDFNYHATTYIVDNSDNLTHCTTNLNTGEDIHRRFHQTINTHFLECTRSQEEGSLLPTFRSGTSQSTIDYLYASPFLFQHLHSSDISFMERSGTDHALLRARFVFSSDRQGPGLWRANPRLATNPYFTDSLFPTLDVEFFVKLELTESIDLAAAVEPTTPQANWDELKALVQNIATQVGRNKSNAMERQCKRLQRKRNRICRHHQEPHTRFLQLLRAIKSKIGSIQRDIAENQRLCADHHWREHGETSAGYLKRTIETRAAKKSITGLLHPTTNTLCTNPLAMQSAASTFYGKLYSPDPVVPDSINTLCDSIPPTDTIPTNEHIALQSPFTIADSLSETLRTKLHSSPGVDGLPYVILNVILQHAKAAKLAVKVFNDTLALGIFPASWLKTCMCLLPKSGGLFNLKNWRLLSLICCDAKIFTRLLNSRLMPLMNKLICPQQSGFMPGRFTGENGLIFQTTKLIGAQQSSETIALLLDQEKAYD</sequence>
<dbReference type="InterPro" id="IPR036691">
    <property type="entry name" value="Endo/exonu/phosph_ase_sf"/>
</dbReference>
<name>A0A0B7NLE0_9FUNG</name>
<dbReference type="SUPFAM" id="SSF56219">
    <property type="entry name" value="DNase I-like"/>
    <property type="match status" value="1"/>
</dbReference>
<dbReference type="Proteomes" id="UP000054107">
    <property type="component" value="Unassembled WGS sequence"/>
</dbReference>
<dbReference type="EMBL" id="LN732886">
    <property type="protein sequence ID" value="CEP16173.1"/>
    <property type="molecule type" value="Genomic_DNA"/>
</dbReference>
<accession>A0A0B7NLE0</accession>
<proteinExistence type="predicted"/>
<gene>
    <name evidence="2" type="primary">PARPA_10419.1 scaffold 40485</name>
</gene>
<dbReference type="Pfam" id="PF00078">
    <property type="entry name" value="RVT_1"/>
    <property type="match status" value="1"/>
</dbReference>
<evidence type="ECO:0000313" key="3">
    <source>
        <dbReference type="Proteomes" id="UP000054107"/>
    </source>
</evidence>
<reference evidence="2 3" key="1">
    <citation type="submission" date="2014-09" db="EMBL/GenBank/DDBJ databases">
        <authorList>
            <person name="Ellenberger Sabrina"/>
        </authorList>
    </citation>
    <scope>NUCLEOTIDE SEQUENCE [LARGE SCALE GENOMIC DNA]</scope>
    <source>
        <strain evidence="2 3">CBS 412.66</strain>
    </source>
</reference>
<feature type="domain" description="Reverse transcriptase" evidence="1">
    <location>
        <begin position="507"/>
        <end position="593"/>
    </location>
</feature>
<dbReference type="InterPro" id="IPR000477">
    <property type="entry name" value="RT_dom"/>
</dbReference>